<dbReference type="PANTHER" id="PTHR46375:SF3">
    <property type="entry name" value="KELCH REPEAT AND BTB DOMAIN-CONTAINING PROTEIN 13"/>
    <property type="match status" value="1"/>
</dbReference>
<dbReference type="OrthoDB" id="232651at2"/>
<keyword evidence="2" id="KW-0732">Signal</keyword>
<dbReference type="PANTHER" id="PTHR46375">
    <property type="entry name" value="KELCH REPEAT AND BTB DOMAIN-CONTAINING PROTEIN 13-RELATED"/>
    <property type="match status" value="1"/>
</dbReference>
<dbReference type="Proteomes" id="UP000316476">
    <property type="component" value="Unassembled WGS sequence"/>
</dbReference>
<dbReference type="Pfam" id="PF24681">
    <property type="entry name" value="Kelch_KLHDC2_KLHL20_DRC7"/>
    <property type="match status" value="1"/>
</dbReference>
<accession>A0A5C6FUS9</accession>
<sequence length="569" mass="60863" precursor="true">MRRIVSIGRSLAAIAFLSSLAITTPSICHGHMSWLASDDEGHAVFWFGESPADRTYHLPDAIAGIELKLDQGTETKTISTAPVDTDDLVGLTSNGTLGETGEVFGSVTYGLYHGTRLTYHVEHLLSGDATQWPTAPRANSPLQTVIAPGPSGGVLVTVLQDGKPTADVEVKLYDAEGTENASATTDGVGIATFKASSLSSGLNAVLVGVQQSDVEGELDGTAYTNTADYLTSTFIHASDADHAKATPERPTVDESSKVSIDDSGLDALPEELTSFGAAISGSKLFVYGGHTGEAHSYSNEEQSNRLWCLDLEKGDQSKWQQVCTDHRLQGLAMVPYKNGVIRIGGFTAMNEKGEDRNLKSQTYVRHFDADSGSWTDLPALPEPRSSTDAAILGDTIYVIGGWKLDGESDNSVWHETAWKMDLSADQPAWQPIASPPFQRRALAVAAFDGKIYAIGGMKSVGGPTTRTDIYDPSSDTWTEGPSMPGTGMAGFGASAFACGDHLYVSTMDGFLHRLASGEAEWTTVAKIDPARFFHRMLPLDDHRMLMIGGANMEIGKFTDIALVDVRSEN</sequence>
<dbReference type="InterPro" id="IPR006652">
    <property type="entry name" value="Kelch_1"/>
</dbReference>
<organism evidence="3 4">
    <name type="scientific">Crateriforma conspicua</name>
    <dbReference type="NCBI Taxonomy" id="2527996"/>
    <lineage>
        <taxon>Bacteria</taxon>
        <taxon>Pseudomonadati</taxon>
        <taxon>Planctomycetota</taxon>
        <taxon>Planctomycetia</taxon>
        <taxon>Planctomycetales</taxon>
        <taxon>Planctomycetaceae</taxon>
        <taxon>Crateriforma</taxon>
    </lineage>
</organism>
<gene>
    <name evidence="3" type="primary">nanM_1</name>
    <name evidence="3" type="ORF">V7x_23080</name>
</gene>
<evidence type="ECO:0000313" key="3">
    <source>
        <dbReference type="EMBL" id="TWU66737.1"/>
    </source>
</evidence>
<protein>
    <submittedName>
        <fullName evidence="3">N-acetylneuraminate epimerase</fullName>
        <ecNumber evidence="3">5.1.3.24</ecNumber>
    </submittedName>
</protein>
<feature type="chain" id="PRO_5022779659" evidence="2">
    <location>
        <begin position="22"/>
        <end position="569"/>
    </location>
</feature>
<dbReference type="RefSeq" id="WP_146413303.1">
    <property type="nucleotide sequence ID" value="NZ_SJPZ01000001.1"/>
</dbReference>
<evidence type="ECO:0000256" key="2">
    <source>
        <dbReference type="SAM" id="SignalP"/>
    </source>
</evidence>
<dbReference type="SMART" id="SM00612">
    <property type="entry name" value="Kelch"/>
    <property type="match status" value="3"/>
</dbReference>
<name>A0A5C6FUS9_9PLAN</name>
<dbReference type="InterPro" id="IPR015915">
    <property type="entry name" value="Kelch-typ_b-propeller"/>
</dbReference>
<feature type="region of interest" description="Disordered" evidence="1">
    <location>
        <begin position="241"/>
        <end position="260"/>
    </location>
</feature>
<dbReference type="SUPFAM" id="SSF117281">
    <property type="entry name" value="Kelch motif"/>
    <property type="match status" value="1"/>
</dbReference>
<dbReference type="InterPro" id="IPR052392">
    <property type="entry name" value="Kelch-BTB_domain-containing"/>
</dbReference>
<dbReference type="AlphaFoldDB" id="A0A5C6FUS9"/>
<reference evidence="3 4" key="1">
    <citation type="submission" date="2019-02" db="EMBL/GenBank/DDBJ databases">
        <title>Deep-cultivation of Planctomycetes and their phenomic and genomic characterization uncovers novel biology.</title>
        <authorList>
            <person name="Wiegand S."/>
            <person name="Jogler M."/>
            <person name="Boedeker C."/>
            <person name="Pinto D."/>
            <person name="Vollmers J."/>
            <person name="Rivas-Marin E."/>
            <person name="Kohn T."/>
            <person name="Peeters S.H."/>
            <person name="Heuer A."/>
            <person name="Rast P."/>
            <person name="Oberbeckmann S."/>
            <person name="Bunk B."/>
            <person name="Jeske O."/>
            <person name="Meyerdierks A."/>
            <person name="Storesund J.E."/>
            <person name="Kallscheuer N."/>
            <person name="Luecker S."/>
            <person name="Lage O.M."/>
            <person name="Pohl T."/>
            <person name="Merkel B.J."/>
            <person name="Hornburger P."/>
            <person name="Mueller R.-W."/>
            <person name="Bruemmer F."/>
            <person name="Labrenz M."/>
            <person name="Spormann A.M."/>
            <person name="Op Den Camp H."/>
            <person name="Overmann J."/>
            <person name="Amann R."/>
            <person name="Jetten M.S.M."/>
            <person name="Mascher T."/>
            <person name="Medema M.H."/>
            <person name="Devos D.P."/>
            <person name="Kaster A.-K."/>
            <person name="Ovreas L."/>
            <person name="Rohde M."/>
            <person name="Galperin M.Y."/>
            <person name="Jogler C."/>
        </authorList>
    </citation>
    <scope>NUCLEOTIDE SEQUENCE [LARGE SCALE GENOMIC DNA]</scope>
    <source>
        <strain evidence="3 4">V7</strain>
    </source>
</reference>
<feature type="signal peptide" evidence="2">
    <location>
        <begin position="1"/>
        <end position="21"/>
    </location>
</feature>
<keyword evidence="3" id="KW-0413">Isomerase</keyword>
<dbReference type="EMBL" id="SJPZ01000001">
    <property type="protein sequence ID" value="TWU66737.1"/>
    <property type="molecule type" value="Genomic_DNA"/>
</dbReference>
<dbReference type="InterPro" id="IPR011043">
    <property type="entry name" value="Gal_Oxase/kelch_b-propeller"/>
</dbReference>
<comment type="caution">
    <text evidence="3">The sequence shown here is derived from an EMBL/GenBank/DDBJ whole genome shotgun (WGS) entry which is preliminary data.</text>
</comment>
<evidence type="ECO:0000313" key="4">
    <source>
        <dbReference type="Proteomes" id="UP000316476"/>
    </source>
</evidence>
<proteinExistence type="predicted"/>
<dbReference type="SUPFAM" id="SSF50965">
    <property type="entry name" value="Galactose oxidase, central domain"/>
    <property type="match status" value="1"/>
</dbReference>
<evidence type="ECO:0000256" key="1">
    <source>
        <dbReference type="SAM" id="MobiDB-lite"/>
    </source>
</evidence>
<dbReference type="Gene3D" id="2.120.10.80">
    <property type="entry name" value="Kelch-type beta propeller"/>
    <property type="match status" value="2"/>
</dbReference>
<dbReference type="GO" id="GO:0016853">
    <property type="term" value="F:isomerase activity"/>
    <property type="evidence" value="ECO:0007669"/>
    <property type="project" value="UniProtKB-KW"/>
</dbReference>
<dbReference type="EC" id="5.1.3.24" evidence="3"/>